<dbReference type="AlphaFoldDB" id="A0A433Q302"/>
<dbReference type="Gene3D" id="3.40.50.720">
    <property type="entry name" value="NAD(P)-binding Rossmann-like Domain"/>
    <property type="match status" value="1"/>
</dbReference>
<dbReference type="InterPro" id="IPR011032">
    <property type="entry name" value="GroES-like_sf"/>
</dbReference>
<dbReference type="SUPFAM" id="SSF50129">
    <property type="entry name" value="GroES-like"/>
    <property type="match status" value="1"/>
</dbReference>
<name>A0A433Q302_9FUNG</name>
<protein>
    <submittedName>
        <fullName evidence="1">Uncharacterized protein</fullName>
    </submittedName>
</protein>
<keyword evidence="2" id="KW-1185">Reference proteome</keyword>
<organism evidence="1 2">
    <name type="scientific">Jimgerdemannia flammicorona</name>
    <dbReference type="NCBI Taxonomy" id="994334"/>
    <lineage>
        <taxon>Eukaryota</taxon>
        <taxon>Fungi</taxon>
        <taxon>Fungi incertae sedis</taxon>
        <taxon>Mucoromycota</taxon>
        <taxon>Mucoromycotina</taxon>
        <taxon>Endogonomycetes</taxon>
        <taxon>Endogonales</taxon>
        <taxon>Endogonaceae</taxon>
        <taxon>Jimgerdemannia</taxon>
    </lineage>
</organism>
<gene>
    <name evidence="1" type="ORF">BC938DRAFT_474005</name>
</gene>
<reference evidence="1 2" key="1">
    <citation type="journal article" date="2018" name="New Phytol.">
        <title>Phylogenomics of Endogonaceae and evolution of mycorrhizas within Mucoromycota.</title>
        <authorList>
            <person name="Chang Y."/>
            <person name="Desiro A."/>
            <person name="Na H."/>
            <person name="Sandor L."/>
            <person name="Lipzen A."/>
            <person name="Clum A."/>
            <person name="Barry K."/>
            <person name="Grigoriev I.V."/>
            <person name="Martin F.M."/>
            <person name="Stajich J.E."/>
            <person name="Smith M.E."/>
            <person name="Bonito G."/>
            <person name="Spatafora J.W."/>
        </authorList>
    </citation>
    <scope>NUCLEOTIDE SEQUENCE [LARGE SCALE GENOMIC DNA]</scope>
    <source>
        <strain evidence="1 2">AD002</strain>
    </source>
</reference>
<comment type="caution">
    <text evidence="1">The sequence shown here is derived from an EMBL/GenBank/DDBJ whole genome shotgun (WGS) entry which is preliminary data.</text>
</comment>
<feature type="non-terminal residue" evidence="1">
    <location>
        <position position="164"/>
    </location>
</feature>
<evidence type="ECO:0000313" key="1">
    <source>
        <dbReference type="EMBL" id="RUS24170.1"/>
    </source>
</evidence>
<proteinExistence type="predicted"/>
<dbReference type="EMBL" id="RBNJ01017016">
    <property type="protein sequence ID" value="RUS24170.1"/>
    <property type="molecule type" value="Genomic_DNA"/>
</dbReference>
<dbReference type="Gene3D" id="3.90.180.10">
    <property type="entry name" value="Medium-chain alcohol dehydrogenases, catalytic domain"/>
    <property type="match status" value="1"/>
</dbReference>
<sequence length="164" mass="18700">MGGRRAKTFSEYVVSSDALLAKIPDKLSFEQVATINLGAAISFIALYRELKLPRPQEHKVFDNPEYILYRVLRSKRTTERSESNCNCLCQASRLPEIPGGRLRRRLDMVDQVGAIDHALRLRQSSPFRHSTRKFDTYFVYITAEPAKIRSRVKHSRAFGGTVGL</sequence>
<evidence type="ECO:0000313" key="2">
    <source>
        <dbReference type="Proteomes" id="UP000274822"/>
    </source>
</evidence>
<dbReference type="Proteomes" id="UP000274822">
    <property type="component" value="Unassembled WGS sequence"/>
</dbReference>
<accession>A0A433Q302</accession>